<evidence type="ECO:0008006" key="4">
    <source>
        <dbReference type="Google" id="ProtNLM"/>
    </source>
</evidence>
<protein>
    <recommendedName>
        <fullName evidence="4">DUF4817 domain-containing protein</fullName>
    </recommendedName>
</protein>
<dbReference type="AlphaFoldDB" id="A0AAV8YW01"/>
<name>A0AAV8YW01_9CUCU</name>
<sequence>MSYLTESLKIEILMMIGYGDRARTQCEVVRLFRETHPDLPPLNQGTISKIEAQYREMGHVRKVPSKRQAVVDDDTKLNLLLVLEENPITPARQLACDKEIIKSRNELKHSIEANEARLLLKIEAANNQIAALEKENRELKKRIEQIENLNRKKNRILFGLEEQTDIIPQFICQKLNSLLDIDLCESNISNLYPIGKSETPPIKVEFSSYSKKNLVIKNCHKLKGKNISIANDLSVKQREDNKL</sequence>
<reference evidence="2" key="1">
    <citation type="journal article" date="2023" name="Insect Mol. Biol.">
        <title>Genome sequencing provides insights into the evolution of gene families encoding plant cell wall-degrading enzymes in longhorned beetles.</title>
        <authorList>
            <person name="Shin N.R."/>
            <person name="Okamura Y."/>
            <person name="Kirsch R."/>
            <person name="Pauchet Y."/>
        </authorList>
    </citation>
    <scope>NUCLEOTIDE SEQUENCE</scope>
    <source>
        <strain evidence="2">AMC_N1</strain>
    </source>
</reference>
<keyword evidence="1" id="KW-0175">Coiled coil</keyword>
<evidence type="ECO:0000256" key="1">
    <source>
        <dbReference type="SAM" id="Coils"/>
    </source>
</evidence>
<organism evidence="2 3">
    <name type="scientific">Aromia moschata</name>
    <dbReference type="NCBI Taxonomy" id="1265417"/>
    <lineage>
        <taxon>Eukaryota</taxon>
        <taxon>Metazoa</taxon>
        <taxon>Ecdysozoa</taxon>
        <taxon>Arthropoda</taxon>
        <taxon>Hexapoda</taxon>
        <taxon>Insecta</taxon>
        <taxon>Pterygota</taxon>
        <taxon>Neoptera</taxon>
        <taxon>Endopterygota</taxon>
        <taxon>Coleoptera</taxon>
        <taxon>Polyphaga</taxon>
        <taxon>Cucujiformia</taxon>
        <taxon>Chrysomeloidea</taxon>
        <taxon>Cerambycidae</taxon>
        <taxon>Cerambycinae</taxon>
        <taxon>Callichromatini</taxon>
        <taxon>Aromia</taxon>
    </lineage>
</organism>
<accession>A0AAV8YW01</accession>
<dbReference type="Proteomes" id="UP001162162">
    <property type="component" value="Unassembled WGS sequence"/>
</dbReference>
<gene>
    <name evidence="2" type="ORF">NQ318_023408</name>
</gene>
<dbReference type="EMBL" id="JAPWTK010000043">
    <property type="protein sequence ID" value="KAJ8954845.1"/>
    <property type="molecule type" value="Genomic_DNA"/>
</dbReference>
<proteinExistence type="predicted"/>
<comment type="caution">
    <text evidence="2">The sequence shown here is derived from an EMBL/GenBank/DDBJ whole genome shotgun (WGS) entry which is preliminary data.</text>
</comment>
<dbReference type="PANTHER" id="PTHR37445:SF3">
    <property type="entry name" value="ZINC FINGER PHD-TYPE DOMAIN-CONTAINING PROTEIN"/>
    <property type="match status" value="1"/>
</dbReference>
<evidence type="ECO:0000313" key="2">
    <source>
        <dbReference type="EMBL" id="KAJ8954845.1"/>
    </source>
</evidence>
<feature type="coiled-coil region" evidence="1">
    <location>
        <begin position="115"/>
        <end position="163"/>
    </location>
</feature>
<evidence type="ECO:0000313" key="3">
    <source>
        <dbReference type="Proteomes" id="UP001162162"/>
    </source>
</evidence>
<dbReference type="PANTHER" id="PTHR37445">
    <property type="entry name" value="PROTEIN CBG24663"/>
    <property type="match status" value="1"/>
</dbReference>
<keyword evidence="3" id="KW-1185">Reference proteome</keyword>